<protein>
    <submittedName>
        <fullName evidence="2">Uncharacterized protein</fullName>
    </submittedName>
</protein>
<feature type="chain" id="PRO_5035458990" evidence="1">
    <location>
        <begin position="17"/>
        <end position="182"/>
    </location>
</feature>
<dbReference type="EMBL" id="JAGMVJ010000001">
    <property type="protein sequence ID" value="KAH7095940.1"/>
    <property type="molecule type" value="Genomic_DNA"/>
</dbReference>
<organism evidence="2 3">
    <name type="scientific">Paraphoma chrysanthemicola</name>
    <dbReference type="NCBI Taxonomy" id="798071"/>
    <lineage>
        <taxon>Eukaryota</taxon>
        <taxon>Fungi</taxon>
        <taxon>Dikarya</taxon>
        <taxon>Ascomycota</taxon>
        <taxon>Pezizomycotina</taxon>
        <taxon>Dothideomycetes</taxon>
        <taxon>Pleosporomycetidae</taxon>
        <taxon>Pleosporales</taxon>
        <taxon>Pleosporineae</taxon>
        <taxon>Phaeosphaeriaceae</taxon>
        <taxon>Paraphoma</taxon>
    </lineage>
</organism>
<gene>
    <name evidence="2" type="ORF">FB567DRAFT_601976</name>
</gene>
<evidence type="ECO:0000313" key="3">
    <source>
        <dbReference type="Proteomes" id="UP000813461"/>
    </source>
</evidence>
<evidence type="ECO:0000256" key="1">
    <source>
        <dbReference type="SAM" id="SignalP"/>
    </source>
</evidence>
<dbReference type="Proteomes" id="UP000813461">
    <property type="component" value="Unassembled WGS sequence"/>
</dbReference>
<proteinExistence type="predicted"/>
<keyword evidence="1" id="KW-0732">Signal</keyword>
<reference evidence="2" key="1">
    <citation type="journal article" date="2021" name="Nat. Commun.">
        <title>Genetic determinants of endophytism in the Arabidopsis root mycobiome.</title>
        <authorList>
            <person name="Mesny F."/>
            <person name="Miyauchi S."/>
            <person name="Thiergart T."/>
            <person name="Pickel B."/>
            <person name="Atanasova L."/>
            <person name="Karlsson M."/>
            <person name="Huettel B."/>
            <person name="Barry K.W."/>
            <person name="Haridas S."/>
            <person name="Chen C."/>
            <person name="Bauer D."/>
            <person name="Andreopoulos W."/>
            <person name="Pangilinan J."/>
            <person name="LaButti K."/>
            <person name="Riley R."/>
            <person name="Lipzen A."/>
            <person name="Clum A."/>
            <person name="Drula E."/>
            <person name="Henrissat B."/>
            <person name="Kohler A."/>
            <person name="Grigoriev I.V."/>
            <person name="Martin F.M."/>
            <person name="Hacquard S."/>
        </authorList>
    </citation>
    <scope>NUCLEOTIDE SEQUENCE</scope>
    <source>
        <strain evidence="2">MPI-SDFR-AT-0120</strain>
    </source>
</reference>
<evidence type="ECO:0000313" key="2">
    <source>
        <dbReference type="EMBL" id="KAH7095940.1"/>
    </source>
</evidence>
<comment type="caution">
    <text evidence="2">The sequence shown here is derived from an EMBL/GenBank/DDBJ whole genome shotgun (WGS) entry which is preliminary data.</text>
</comment>
<name>A0A8K0RJG3_9PLEO</name>
<feature type="signal peptide" evidence="1">
    <location>
        <begin position="1"/>
        <end position="16"/>
    </location>
</feature>
<dbReference type="OrthoDB" id="3793724at2759"/>
<sequence>MRSTALAAVILPVALAQWNAELCNGVGGCMSYGGPSNFNPWNCPDGSRITLPDFGNDLRPAGFPGATVVSKAEFPTSCEDPKEVPGPNDRLVSVPTRNGQTAYAYFVESCPVPNPAPAQVDNCYDNPINESQYRFCALIDASGQQCKQNPNAGRCERWGGGSVRPECNGWQPGMPDFPDSNP</sequence>
<keyword evidence="3" id="KW-1185">Reference proteome</keyword>
<accession>A0A8K0RJG3</accession>
<dbReference type="AlphaFoldDB" id="A0A8K0RJG3"/>